<dbReference type="Proteomes" id="UP000767947">
    <property type="component" value="Unassembled WGS sequence"/>
</dbReference>
<feature type="chain" id="PRO_5047505034" evidence="2">
    <location>
        <begin position="21"/>
        <end position="287"/>
    </location>
</feature>
<evidence type="ECO:0000313" key="4">
    <source>
        <dbReference type="Proteomes" id="UP000767947"/>
    </source>
</evidence>
<name>A0ABX1QPA5_9FLAO</name>
<evidence type="ECO:0000256" key="1">
    <source>
        <dbReference type="SAM" id="MobiDB-lite"/>
    </source>
</evidence>
<protein>
    <submittedName>
        <fullName evidence="3">Uncharacterized protein</fullName>
    </submittedName>
</protein>
<accession>A0ABX1QPA5</accession>
<gene>
    <name evidence="3" type="ORF">G6042_01450</name>
</gene>
<evidence type="ECO:0000256" key="2">
    <source>
        <dbReference type="SAM" id="SignalP"/>
    </source>
</evidence>
<dbReference type="EMBL" id="JAAMPT010000188">
    <property type="protein sequence ID" value="NMH23930.1"/>
    <property type="molecule type" value="Genomic_DNA"/>
</dbReference>
<organism evidence="3 4">
    <name type="scientific">Flavobacterium solisilvae</name>
    <dbReference type="NCBI Taxonomy" id="1852019"/>
    <lineage>
        <taxon>Bacteria</taxon>
        <taxon>Pseudomonadati</taxon>
        <taxon>Bacteroidota</taxon>
        <taxon>Flavobacteriia</taxon>
        <taxon>Flavobacteriales</taxon>
        <taxon>Flavobacteriaceae</taxon>
        <taxon>Flavobacterium</taxon>
    </lineage>
</organism>
<sequence length="287" mass="32826">MKNKLKLAVALVLTSIFSFAQTSSKSFTWDKKPSKENVVMTWNATTPEQEMKDDIKALAEYGVTIKYANVKRNDKNQITAIDVSYEDKNGSKGSLSYKNNKPIATIKFYKQDDEVGFGNPSNSFEDVMAFSDFGNGEAFKLFNFNFDNDSIPSFKFSTPEKKSITTKKRSIYKKDGKKPLIIENGQVVEGGDDYTAEELEKIKEEFGTNEDDEISIFSDFNFNEQKDLSKQMEKMQEQINKLMEKNGLSDNKELEESKKELEKAKKELQETKKEIEKTKSSLKTKKV</sequence>
<keyword evidence="2" id="KW-0732">Signal</keyword>
<feature type="signal peptide" evidence="2">
    <location>
        <begin position="1"/>
        <end position="20"/>
    </location>
</feature>
<feature type="region of interest" description="Disordered" evidence="1">
    <location>
        <begin position="267"/>
        <end position="287"/>
    </location>
</feature>
<evidence type="ECO:0000313" key="3">
    <source>
        <dbReference type="EMBL" id="NMH23930.1"/>
    </source>
</evidence>
<reference evidence="3 4" key="1">
    <citation type="submission" date="2020-02" db="EMBL/GenBank/DDBJ databases">
        <title>Flavobacterium sp. genome.</title>
        <authorList>
            <person name="Jung H.S."/>
            <person name="Baek J.H."/>
            <person name="Jeon C.O."/>
        </authorList>
    </citation>
    <scope>NUCLEOTIDE SEQUENCE [LARGE SCALE GENOMIC DNA]</scope>
    <source>
        <strain evidence="3 4">SE-s27</strain>
    </source>
</reference>
<feature type="compositionally biased region" description="Basic and acidic residues" evidence="1">
    <location>
        <begin position="267"/>
        <end position="279"/>
    </location>
</feature>
<keyword evidence="4" id="KW-1185">Reference proteome</keyword>
<comment type="caution">
    <text evidence="3">The sequence shown here is derived from an EMBL/GenBank/DDBJ whole genome shotgun (WGS) entry which is preliminary data.</text>
</comment>
<dbReference type="RefSeq" id="WP_169522483.1">
    <property type="nucleotide sequence ID" value="NZ_JAAMPT010000188.1"/>
</dbReference>
<proteinExistence type="predicted"/>